<evidence type="ECO:0000313" key="2">
    <source>
        <dbReference type="EMBL" id="MFC3100390.1"/>
    </source>
</evidence>
<organism evidence="2 3">
    <name type="scientific">Alteraurantiacibacter lauratis</name>
    <dbReference type="NCBI Taxonomy" id="2054627"/>
    <lineage>
        <taxon>Bacteria</taxon>
        <taxon>Pseudomonadati</taxon>
        <taxon>Pseudomonadota</taxon>
        <taxon>Alphaproteobacteria</taxon>
        <taxon>Sphingomonadales</taxon>
        <taxon>Erythrobacteraceae</taxon>
        <taxon>Alteraurantiacibacter</taxon>
    </lineage>
</organism>
<dbReference type="EMBL" id="JBHRSU010000005">
    <property type="protein sequence ID" value="MFC3100390.1"/>
    <property type="molecule type" value="Genomic_DNA"/>
</dbReference>
<keyword evidence="3" id="KW-1185">Reference proteome</keyword>
<reference evidence="3" key="1">
    <citation type="journal article" date="2019" name="Int. J. Syst. Evol. Microbiol.">
        <title>The Global Catalogue of Microorganisms (GCM) 10K type strain sequencing project: providing services to taxonomists for standard genome sequencing and annotation.</title>
        <authorList>
            <consortium name="The Broad Institute Genomics Platform"/>
            <consortium name="The Broad Institute Genome Sequencing Center for Infectious Disease"/>
            <person name="Wu L."/>
            <person name="Ma J."/>
        </authorList>
    </citation>
    <scope>NUCLEOTIDE SEQUENCE [LARGE SCALE GENOMIC DNA]</scope>
    <source>
        <strain evidence="3">KCTC 52606</strain>
    </source>
</reference>
<evidence type="ECO:0000313" key="3">
    <source>
        <dbReference type="Proteomes" id="UP001595378"/>
    </source>
</evidence>
<comment type="caution">
    <text evidence="2">The sequence shown here is derived from an EMBL/GenBank/DDBJ whole genome shotgun (WGS) entry which is preliminary data.</text>
</comment>
<dbReference type="RefSeq" id="WP_336917646.1">
    <property type="nucleotide sequence ID" value="NZ_JBANRN010000002.1"/>
</dbReference>
<sequence length="326" mass="34546">MARTLAIWRGSGTAVTASLMAVGLALGTVPQAAWAQSQPSADQRLQSIERQLRALQRAVFPGGDQRFFEAEIAAQPADSAAPSANAPTPGALTGVLDRLEAIELQLARMTEATEINQNALRQMETRLATLEQRAATASAAPALSNPPAPAAGAVAGAVTAPAASTPPPAAAAPPAAAPAPSAERLARVQAVLKPATADPGEDEYVYGFRLWEAQLYPEAQQQLALFLERYPNHPRVTYGRNLLGRAYLDAGDPRRAATFFFENYQANKQAARAPDSLLFLAESMIALNDTNRACIALAEFGETYPALATGRLAQQYDAARGRVRCQ</sequence>
<dbReference type="InterPro" id="IPR011990">
    <property type="entry name" value="TPR-like_helical_dom_sf"/>
</dbReference>
<dbReference type="Proteomes" id="UP001595378">
    <property type="component" value="Unassembled WGS sequence"/>
</dbReference>
<accession>A0ABV7EET7</accession>
<proteinExistence type="predicted"/>
<gene>
    <name evidence="2" type="ORF">ACFODK_05740</name>
</gene>
<dbReference type="Gene3D" id="1.25.40.10">
    <property type="entry name" value="Tetratricopeptide repeat domain"/>
    <property type="match status" value="1"/>
</dbReference>
<protein>
    <submittedName>
        <fullName evidence="2">Tetratricopeptide repeat protein</fullName>
    </submittedName>
</protein>
<name>A0ABV7EET7_9SPHN</name>
<keyword evidence="1" id="KW-0175">Coiled coil</keyword>
<feature type="coiled-coil region" evidence="1">
    <location>
        <begin position="113"/>
        <end position="140"/>
    </location>
</feature>
<dbReference type="SUPFAM" id="SSF48452">
    <property type="entry name" value="TPR-like"/>
    <property type="match status" value="1"/>
</dbReference>
<evidence type="ECO:0000256" key="1">
    <source>
        <dbReference type="SAM" id="Coils"/>
    </source>
</evidence>